<evidence type="ECO:0000313" key="2">
    <source>
        <dbReference type="Proteomes" id="UP001055811"/>
    </source>
</evidence>
<comment type="caution">
    <text evidence="1">The sequence shown here is derived from an EMBL/GenBank/DDBJ whole genome shotgun (WGS) entry which is preliminary data.</text>
</comment>
<reference evidence="2" key="1">
    <citation type="journal article" date="2022" name="Mol. Ecol. Resour.">
        <title>The genomes of chicory, endive, great burdock and yacon provide insights into Asteraceae palaeo-polyploidization history and plant inulin production.</title>
        <authorList>
            <person name="Fan W."/>
            <person name="Wang S."/>
            <person name="Wang H."/>
            <person name="Wang A."/>
            <person name="Jiang F."/>
            <person name="Liu H."/>
            <person name="Zhao H."/>
            <person name="Xu D."/>
            <person name="Zhang Y."/>
        </authorList>
    </citation>
    <scope>NUCLEOTIDE SEQUENCE [LARGE SCALE GENOMIC DNA]</scope>
    <source>
        <strain evidence="2">cv. Punajuju</strain>
    </source>
</reference>
<keyword evidence="2" id="KW-1185">Reference proteome</keyword>
<sequence>MMMAIVNDGDSGGEGSNGGGSGGGGLACARVWLEKQKTETMEKMKIVADRVDGCEWVFRILDRRKEMKGFIFKSETETTKLKKRRALTAVSSAFKRKL</sequence>
<organism evidence="1 2">
    <name type="scientific">Cichorium intybus</name>
    <name type="common">Chicory</name>
    <dbReference type="NCBI Taxonomy" id="13427"/>
    <lineage>
        <taxon>Eukaryota</taxon>
        <taxon>Viridiplantae</taxon>
        <taxon>Streptophyta</taxon>
        <taxon>Embryophyta</taxon>
        <taxon>Tracheophyta</taxon>
        <taxon>Spermatophyta</taxon>
        <taxon>Magnoliopsida</taxon>
        <taxon>eudicotyledons</taxon>
        <taxon>Gunneridae</taxon>
        <taxon>Pentapetalae</taxon>
        <taxon>asterids</taxon>
        <taxon>campanulids</taxon>
        <taxon>Asterales</taxon>
        <taxon>Asteraceae</taxon>
        <taxon>Cichorioideae</taxon>
        <taxon>Cichorieae</taxon>
        <taxon>Cichoriinae</taxon>
        <taxon>Cichorium</taxon>
    </lineage>
</organism>
<reference evidence="1 2" key="2">
    <citation type="journal article" date="2022" name="Mol. Ecol. Resour.">
        <title>The genomes of chicory, endive, great burdock and yacon provide insights into Asteraceae paleo-polyploidization history and plant inulin production.</title>
        <authorList>
            <person name="Fan W."/>
            <person name="Wang S."/>
            <person name="Wang H."/>
            <person name="Wang A."/>
            <person name="Jiang F."/>
            <person name="Liu H."/>
            <person name="Zhao H."/>
            <person name="Xu D."/>
            <person name="Zhang Y."/>
        </authorList>
    </citation>
    <scope>NUCLEOTIDE SEQUENCE [LARGE SCALE GENOMIC DNA]</scope>
    <source>
        <strain evidence="2">cv. Punajuju</strain>
        <tissue evidence="1">Leaves</tissue>
    </source>
</reference>
<evidence type="ECO:0000313" key="1">
    <source>
        <dbReference type="EMBL" id="KAI3763972.1"/>
    </source>
</evidence>
<protein>
    <submittedName>
        <fullName evidence="1">Uncharacterized protein</fullName>
    </submittedName>
</protein>
<proteinExistence type="predicted"/>
<accession>A0ACB9EYQ8</accession>
<dbReference type="Proteomes" id="UP001055811">
    <property type="component" value="Linkage Group LG03"/>
</dbReference>
<dbReference type="EMBL" id="CM042011">
    <property type="protein sequence ID" value="KAI3763972.1"/>
    <property type="molecule type" value="Genomic_DNA"/>
</dbReference>
<name>A0ACB9EYQ8_CICIN</name>
<gene>
    <name evidence="1" type="ORF">L2E82_13970</name>
</gene>